<evidence type="ECO:0000256" key="1">
    <source>
        <dbReference type="SAM" id="MobiDB-lite"/>
    </source>
</evidence>
<comment type="caution">
    <text evidence="2">The sequence shown here is derived from an EMBL/GenBank/DDBJ whole genome shotgun (WGS) entry which is preliminary data.</text>
</comment>
<feature type="compositionally biased region" description="Basic and acidic residues" evidence="1">
    <location>
        <begin position="90"/>
        <end position="121"/>
    </location>
</feature>
<feature type="compositionally biased region" description="Polar residues" evidence="1">
    <location>
        <begin position="1"/>
        <end position="18"/>
    </location>
</feature>
<organism evidence="2 3">
    <name type="scientific">Penicillium cataractarum</name>
    <dbReference type="NCBI Taxonomy" id="2100454"/>
    <lineage>
        <taxon>Eukaryota</taxon>
        <taxon>Fungi</taxon>
        <taxon>Dikarya</taxon>
        <taxon>Ascomycota</taxon>
        <taxon>Pezizomycotina</taxon>
        <taxon>Eurotiomycetes</taxon>
        <taxon>Eurotiomycetidae</taxon>
        <taxon>Eurotiales</taxon>
        <taxon>Aspergillaceae</taxon>
        <taxon>Penicillium</taxon>
    </lineage>
</organism>
<reference evidence="2" key="1">
    <citation type="submission" date="2022-11" db="EMBL/GenBank/DDBJ databases">
        <authorList>
            <person name="Petersen C."/>
        </authorList>
    </citation>
    <scope>NUCLEOTIDE SEQUENCE</scope>
    <source>
        <strain evidence="2">IBT 29864</strain>
    </source>
</reference>
<sequence>MLRYQTITSGIPRSSPFVSRTGRPLLSSSTTTTRNRGQALYSTQGYGDANGDPAKQGVSQRTRELEHPGPEQSEKKSSTDRKQQRGSSDTSKKPSERKSNIPPRSAKEELENEMARGRGQS</sequence>
<reference evidence="2" key="2">
    <citation type="journal article" date="2023" name="IMA Fungus">
        <title>Comparative genomic study of the Penicillium genus elucidates a diverse pangenome and 15 lateral gene transfer events.</title>
        <authorList>
            <person name="Petersen C."/>
            <person name="Sorensen T."/>
            <person name="Nielsen M.R."/>
            <person name="Sondergaard T.E."/>
            <person name="Sorensen J.L."/>
            <person name="Fitzpatrick D.A."/>
            <person name="Frisvad J.C."/>
            <person name="Nielsen K.L."/>
        </authorList>
    </citation>
    <scope>NUCLEOTIDE SEQUENCE</scope>
    <source>
        <strain evidence="2">IBT 29864</strain>
    </source>
</reference>
<dbReference type="RefSeq" id="XP_056555026.1">
    <property type="nucleotide sequence ID" value="XM_056699613.1"/>
</dbReference>
<accession>A0A9W9S2Q8</accession>
<feature type="region of interest" description="Disordered" evidence="1">
    <location>
        <begin position="1"/>
        <end position="121"/>
    </location>
</feature>
<dbReference type="AlphaFoldDB" id="A0A9W9S2Q8"/>
<protein>
    <submittedName>
        <fullName evidence="2">Uncharacterized protein</fullName>
    </submittedName>
</protein>
<evidence type="ECO:0000313" key="2">
    <source>
        <dbReference type="EMBL" id="KAJ5370592.1"/>
    </source>
</evidence>
<dbReference type="OrthoDB" id="5334244at2759"/>
<feature type="compositionally biased region" description="Low complexity" evidence="1">
    <location>
        <begin position="19"/>
        <end position="37"/>
    </location>
</feature>
<keyword evidence="3" id="KW-1185">Reference proteome</keyword>
<feature type="compositionally biased region" description="Basic and acidic residues" evidence="1">
    <location>
        <begin position="61"/>
        <end position="83"/>
    </location>
</feature>
<dbReference type="Proteomes" id="UP001147782">
    <property type="component" value="Unassembled WGS sequence"/>
</dbReference>
<proteinExistence type="predicted"/>
<dbReference type="GeneID" id="81438792"/>
<dbReference type="EMBL" id="JAPZBS010000005">
    <property type="protein sequence ID" value="KAJ5370592.1"/>
    <property type="molecule type" value="Genomic_DNA"/>
</dbReference>
<gene>
    <name evidence="2" type="ORF">N7496_006684</name>
</gene>
<name>A0A9W9S2Q8_9EURO</name>
<evidence type="ECO:0000313" key="3">
    <source>
        <dbReference type="Proteomes" id="UP001147782"/>
    </source>
</evidence>